<keyword evidence="2" id="KW-1185">Reference proteome</keyword>
<dbReference type="AlphaFoldDB" id="A0A2T7PBK8"/>
<name>A0A2T7PBK8_POMCA</name>
<dbReference type="EMBL" id="PZQS01000005">
    <property type="protein sequence ID" value="PVD30799.1"/>
    <property type="molecule type" value="Genomic_DNA"/>
</dbReference>
<evidence type="ECO:0000313" key="2">
    <source>
        <dbReference type="Proteomes" id="UP000245119"/>
    </source>
</evidence>
<evidence type="ECO:0000313" key="1">
    <source>
        <dbReference type="EMBL" id="PVD30799.1"/>
    </source>
</evidence>
<dbReference type="Proteomes" id="UP000245119">
    <property type="component" value="Linkage Group LG5"/>
</dbReference>
<protein>
    <submittedName>
        <fullName evidence="1">Uncharacterized protein</fullName>
    </submittedName>
</protein>
<gene>
    <name evidence="1" type="ORF">C0Q70_10074</name>
</gene>
<comment type="caution">
    <text evidence="1">The sequence shown here is derived from an EMBL/GenBank/DDBJ whole genome shotgun (WGS) entry which is preliminary data.</text>
</comment>
<reference evidence="1 2" key="1">
    <citation type="submission" date="2018-04" db="EMBL/GenBank/DDBJ databases">
        <title>The genome of golden apple snail Pomacea canaliculata provides insight into stress tolerance and invasive adaptation.</title>
        <authorList>
            <person name="Liu C."/>
            <person name="Liu B."/>
            <person name="Ren Y."/>
            <person name="Zhang Y."/>
            <person name="Wang H."/>
            <person name="Li S."/>
            <person name="Jiang F."/>
            <person name="Yin L."/>
            <person name="Zhang G."/>
            <person name="Qian W."/>
            <person name="Fan W."/>
        </authorList>
    </citation>
    <scope>NUCLEOTIDE SEQUENCE [LARGE SCALE GENOMIC DNA]</scope>
    <source>
        <strain evidence="1">SZHN2017</strain>
        <tissue evidence="1">Muscle</tissue>
    </source>
</reference>
<organism evidence="1 2">
    <name type="scientific">Pomacea canaliculata</name>
    <name type="common">Golden apple snail</name>
    <dbReference type="NCBI Taxonomy" id="400727"/>
    <lineage>
        <taxon>Eukaryota</taxon>
        <taxon>Metazoa</taxon>
        <taxon>Spiralia</taxon>
        <taxon>Lophotrochozoa</taxon>
        <taxon>Mollusca</taxon>
        <taxon>Gastropoda</taxon>
        <taxon>Caenogastropoda</taxon>
        <taxon>Architaenioglossa</taxon>
        <taxon>Ampullarioidea</taxon>
        <taxon>Ampullariidae</taxon>
        <taxon>Pomacea</taxon>
    </lineage>
</organism>
<accession>A0A2T7PBK8</accession>
<sequence>MGGRVCVWVEENGDPANPHRSVQEAFVLRNASETSVWGKENNILFCNVGEREREGEDSRGHILPTPSYDALFSTDSCSSVDDGGSAWCANVAVGVQEEAARAACTQCAVPCSRTRGWRDAAAAGDGRH</sequence>
<proteinExistence type="predicted"/>